<evidence type="ECO:0000313" key="7">
    <source>
        <dbReference type="EMBL" id="PZG01074.1"/>
    </source>
</evidence>
<dbReference type="SUPFAM" id="SSF48498">
    <property type="entry name" value="Tetracyclin repressor-like, C-terminal domain"/>
    <property type="match status" value="1"/>
</dbReference>
<dbReference type="PANTHER" id="PTHR30055">
    <property type="entry name" value="HTH-TYPE TRANSCRIPTIONAL REGULATOR RUTR"/>
    <property type="match status" value="1"/>
</dbReference>
<keyword evidence="2 4" id="KW-0238">DNA-binding</keyword>
<feature type="domain" description="HTH tetR-type" evidence="6">
    <location>
        <begin position="13"/>
        <end position="72"/>
    </location>
</feature>
<proteinExistence type="predicted"/>
<dbReference type="EMBL" id="POTX01000002">
    <property type="protein sequence ID" value="PZG01074.1"/>
    <property type="molecule type" value="Genomic_DNA"/>
</dbReference>
<evidence type="ECO:0000256" key="4">
    <source>
        <dbReference type="PROSITE-ProRule" id="PRU00335"/>
    </source>
</evidence>
<dbReference type="SUPFAM" id="SSF46689">
    <property type="entry name" value="Homeodomain-like"/>
    <property type="match status" value="1"/>
</dbReference>
<dbReference type="InterPro" id="IPR009057">
    <property type="entry name" value="Homeodomain-like_sf"/>
</dbReference>
<organism evidence="7 8">
    <name type="scientific">Micromonospora endophytica</name>
    <dbReference type="NCBI Taxonomy" id="515350"/>
    <lineage>
        <taxon>Bacteria</taxon>
        <taxon>Bacillati</taxon>
        <taxon>Actinomycetota</taxon>
        <taxon>Actinomycetes</taxon>
        <taxon>Micromonosporales</taxon>
        <taxon>Micromonosporaceae</taxon>
        <taxon>Micromonospora</taxon>
    </lineage>
</organism>
<dbReference type="GO" id="GO:0003700">
    <property type="term" value="F:DNA-binding transcription factor activity"/>
    <property type="evidence" value="ECO:0007669"/>
    <property type="project" value="TreeGrafter"/>
</dbReference>
<evidence type="ECO:0000259" key="6">
    <source>
        <dbReference type="PROSITE" id="PS50977"/>
    </source>
</evidence>
<evidence type="ECO:0000256" key="3">
    <source>
        <dbReference type="ARBA" id="ARBA00023163"/>
    </source>
</evidence>
<protein>
    <submittedName>
        <fullName evidence="7">TetR family transcriptional regulator</fullName>
    </submittedName>
</protein>
<dbReference type="Pfam" id="PF21597">
    <property type="entry name" value="TetR_C_43"/>
    <property type="match status" value="1"/>
</dbReference>
<dbReference type="AlphaFoldDB" id="A0A2W2E826"/>
<comment type="caution">
    <text evidence="7">The sequence shown here is derived from an EMBL/GenBank/DDBJ whole genome shotgun (WGS) entry which is preliminary data.</text>
</comment>
<dbReference type="InterPro" id="IPR001647">
    <property type="entry name" value="HTH_TetR"/>
</dbReference>
<dbReference type="InterPro" id="IPR049445">
    <property type="entry name" value="TetR_SbtR-like_C"/>
</dbReference>
<accession>A0A2W2E826</accession>
<evidence type="ECO:0000256" key="2">
    <source>
        <dbReference type="ARBA" id="ARBA00023125"/>
    </source>
</evidence>
<dbReference type="Pfam" id="PF00440">
    <property type="entry name" value="TetR_N"/>
    <property type="match status" value="1"/>
</dbReference>
<reference evidence="7 8" key="1">
    <citation type="submission" date="2018-01" db="EMBL/GenBank/DDBJ databases">
        <title>Draft genome sequence of Jishengella endophytica.</title>
        <authorList>
            <person name="Sahin N."/>
            <person name="Ay H."/>
            <person name="Saygin H."/>
        </authorList>
    </citation>
    <scope>NUCLEOTIDE SEQUENCE [LARGE SCALE GENOMIC DNA]</scope>
    <source>
        <strain evidence="7 8">DSM 45430</strain>
    </source>
</reference>
<keyword evidence="3" id="KW-0804">Transcription</keyword>
<dbReference type="Proteomes" id="UP000248627">
    <property type="component" value="Unassembled WGS sequence"/>
</dbReference>
<evidence type="ECO:0000256" key="5">
    <source>
        <dbReference type="SAM" id="MobiDB-lite"/>
    </source>
</evidence>
<dbReference type="Gene3D" id="1.10.357.10">
    <property type="entry name" value="Tetracycline Repressor, domain 2"/>
    <property type="match status" value="1"/>
</dbReference>
<sequence length="234" mass="24965">MRAEAKPLRADARRNRDALIAKARELFAGGCFNLRFDDFAKLAGVGTGTLYRHFPTREALAEAVYRDEITAMCDRARELRATLPADEALESFLRGLVDYLHANEGIARTFASLMATRSGALADGVQAIGQAVTDLLAAAVETGRIRGDVGAGAVLMALQGICATYGHPTHRTDADGVITLVLAGLRRPAPTHMIVDVGATRHAEKPAARTSTITTHRTALRQPVIDAEGGHGQD</sequence>
<dbReference type="InterPro" id="IPR036271">
    <property type="entry name" value="Tet_transcr_reg_TetR-rel_C_sf"/>
</dbReference>
<dbReference type="PROSITE" id="PS50977">
    <property type="entry name" value="HTH_TETR_2"/>
    <property type="match status" value="1"/>
</dbReference>
<dbReference type="PANTHER" id="PTHR30055:SF234">
    <property type="entry name" value="HTH-TYPE TRANSCRIPTIONAL REGULATOR BETI"/>
    <property type="match status" value="1"/>
</dbReference>
<name>A0A2W2E826_9ACTN</name>
<feature type="region of interest" description="Disordered" evidence="5">
    <location>
        <begin position="205"/>
        <end position="234"/>
    </location>
</feature>
<evidence type="ECO:0000256" key="1">
    <source>
        <dbReference type="ARBA" id="ARBA00023015"/>
    </source>
</evidence>
<dbReference type="PRINTS" id="PR00455">
    <property type="entry name" value="HTHTETR"/>
</dbReference>
<dbReference type="GO" id="GO:0000976">
    <property type="term" value="F:transcription cis-regulatory region binding"/>
    <property type="evidence" value="ECO:0007669"/>
    <property type="project" value="TreeGrafter"/>
</dbReference>
<keyword evidence="8" id="KW-1185">Reference proteome</keyword>
<evidence type="ECO:0000313" key="8">
    <source>
        <dbReference type="Proteomes" id="UP000248627"/>
    </source>
</evidence>
<feature type="DNA-binding region" description="H-T-H motif" evidence="4">
    <location>
        <begin position="35"/>
        <end position="54"/>
    </location>
</feature>
<dbReference type="OrthoDB" id="3617113at2"/>
<gene>
    <name evidence="7" type="ORF">C1I93_00565</name>
</gene>
<dbReference type="InterPro" id="IPR050109">
    <property type="entry name" value="HTH-type_TetR-like_transc_reg"/>
</dbReference>
<keyword evidence="1" id="KW-0805">Transcription regulation</keyword>